<dbReference type="GO" id="GO:0006097">
    <property type="term" value="P:glyoxylate cycle"/>
    <property type="evidence" value="ECO:0007669"/>
    <property type="project" value="UniProtKB-KW"/>
</dbReference>
<dbReference type="EC" id="1.1.1.42" evidence="5"/>
<evidence type="ECO:0000256" key="14">
    <source>
        <dbReference type="SAM" id="MobiDB-lite"/>
    </source>
</evidence>
<keyword evidence="8" id="KW-0479">Metal-binding</keyword>
<sequence>MSADSRITVPTGGTKIVPGQPTPDNPIIPFIEGDGIGIDITPVMKDVVDAAVAHSYGGERQIHWMEVYAGEKSTRLYGSDVWLPQETIDTVREYSVSIKGPMTTPVGGGIRSLNVALRQELDLFVCLRPVRWFEGVPSPLKDPSKTDMVIFRENTEDIYAGIEWEAETPNAKKVIDFLQREMDVTKIRFPNTSGIGIKPVSREGTERLVRKAIEYAITNDRASVTFVHKGNIMKFTEGAFRDWGYGLAEREFGATFLDGGPWMRITNPNTGGEIVIKDVIADAFLQQILLRPAEYDVIATLNLNGDYVSDALAAQVGGIGIAPGANMSDTVAMFEATHGTAPRYAGQDKVNPGSLILSAEMMLRHMGWIDAADLVISSLEATIADKIVTYDFARLLDGAKEVSCSAFGRAMIERM</sequence>
<comment type="cofactor">
    <cofactor evidence="2">
        <name>Mg(2+)</name>
        <dbReference type="ChEBI" id="CHEBI:18420"/>
    </cofactor>
</comment>
<dbReference type="InterPro" id="IPR004439">
    <property type="entry name" value="Isocitrate_DH_NADP_dimer_prok"/>
</dbReference>
<dbReference type="SMART" id="SM01329">
    <property type="entry name" value="Iso_dh"/>
    <property type="match status" value="1"/>
</dbReference>
<proteinExistence type="inferred from homology"/>
<protein>
    <recommendedName>
        <fullName evidence="5">isocitrate dehydrogenase (NADP(+))</fullName>
        <ecNumber evidence="5">1.1.1.42</ecNumber>
    </recommendedName>
</protein>
<dbReference type="EMBL" id="CAEZXP010000008">
    <property type="protein sequence ID" value="CAB4707715.1"/>
    <property type="molecule type" value="Genomic_DNA"/>
</dbReference>
<feature type="domain" description="Isopropylmalate dehydrogenase-like" evidence="15">
    <location>
        <begin position="27"/>
        <end position="411"/>
    </location>
</feature>
<evidence type="ECO:0000256" key="9">
    <source>
        <dbReference type="ARBA" id="ARBA00022842"/>
    </source>
</evidence>
<name>A0A6J6QEY6_9ZZZZ</name>
<dbReference type="InterPro" id="IPR019818">
    <property type="entry name" value="IsoCit/isopropylmalate_DH_CS"/>
</dbReference>
<keyword evidence="11" id="KW-0560">Oxidoreductase</keyword>
<keyword evidence="9" id="KW-0460">Magnesium</keyword>
<evidence type="ECO:0000256" key="11">
    <source>
        <dbReference type="ARBA" id="ARBA00023002"/>
    </source>
</evidence>
<evidence type="ECO:0000313" key="16">
    <source>
        <dbReference type="EMBL" id="CAB4707715.1"/>
    </source>
</evidence>
<dbReference type="GO" id="GO:0004450">
    <property type="term" value="F:isocitrate dehydrogenase (NADP+) activity"/>
    <property type="evidence" value="ECO:0007669"/>
    <property type="project" value="UniProtKB-EC"/>
</dbReference>
<dbReference type="Pfam" id="PF00180">
    <property type="entry name" value="Iso_dh"/>
    <property type="match status" value="1"/>
</dbReference>
<evidence type="ECO:0000256" key="13">
    <source>
        <dbReference type="ARBA" id="ARBA00023554"/>
    </source>
</evidence>
<evidence type="ECO:0000256" key="10">
    <source>
        <dbReference type="ARBA" id="ARBA00022857"/>
    </source>
</evidence>
<dbReference type="PANTHER" id="PTHR43504">
    <property type="entry name" value="ISOCITRATE DEHYDROGENASE [NADP]"/>
    <property type="match status" value="1"/>
</dbReference>
<dbReference type="NCBIfam" id="TIGR00183">
    <property type="entry name" value="prok_nadp_idh"/>
    <property type="match status" value="1"/>
</dbReference>
<evidence type="ECO:0000256" key="4">
    <source>
        <dbReference type="ARBA" id="ARBA00011738"/>
    </source>
</evidence>
<evidence type="ECO:0000256" key="2">
    <source>
        <dbReference type="ARBA" id="ARBA00001946"/>
    </source>
</evidence>
<evidence type="ECO:0000256" key="7">
    <source>
        <dbReference type="ARBA" id="ARBA00022532"/>
    </source>
</evidence>
<evidence type="ECO:0000256" key="12">
    <source>
        <dbReference type="ARBA" id="ARBA00023211"/>
    </source>
</evidence>
<comment type="catalytic activity">
    <reaction evidence="13">
        <text>D-threo-isocitrate + NADP(+) = 2-oxoglutarate + CO2 + NADPH</text>
        <dbReference type="Rhea" id="RHEA:19629"/>
        <dbReference type="ChEBI" id="CHEBI:15562"/>
        <dbReference type="ChEBI" id="CHEBI:16526"/>
        <dbReference type="ChEBI" id="CHEBI:16810"/>
        <dbReference type="ChEBI" id="CHEBI:57783"/>
        <dbReference type="ChEBI" id="CHEBI:58349"/>
        <dbReference type="EC" id="1.1.1.42"/>
    </reaction>
</comment>
<dbReference type="PANTHER" id="PTHR43504:SF1">
    <property type="entry name" value="ISOCITRATE DEHYDROGENASE [NADP]"/>
    <property type="match status" value="1"/>
</dbReference>
<keyword evidence="7" id="KW-0816">Tricarboxylic acid cycle</keyword>
<evidence type="ECO:0000256" key="3">
    <source>
        <dbReference type="ARBA" id="ARBA00007769"/>
    </source>
</evidence>
<dbReference type="PROSITE" id="PS00470">
    <property type="entry name" value="IDH_IMDH"/>
    <property type="match status" value="1"/>
</dbReference>
<organism evidence="16">
    <name type="scientific">freshwater metagenome</name>
    <dbReference type="NCBI Taxonomy" id="449393"/>
    <lineage>
        <taxon>unclassified sequences</taxon>
        <taxon>metagenomes</taxon>
        <taxon>ecological metagenomes</taxon>
    </lineage>
</organism>
<evidence type="ECO:0000256" key="1">
    <source>
        <dbReference type="ARBA" id="ARBA00001936"/>
    </source>
</evidence>
<keyword evidence="6" id="KW-0329">Glyoxylate bypass</keyword>
<dbReference type="AlphaFoldDB" id="A0A6J6QEY6"/>
<dbReference type="InterPro" id="IPR024084">
    <property type="entry name" value="IsoPropMal-DH-like_dom"/>
</dbReference>
<dbReference type="GO" id="GO:0000287">
    <property type="term" value="F:magnesium ion binding"/>
    <property type="evidence" value="ECO:0007669"/>
    <property type="project" value="InterPro"/>
</dbReference>
<reference evidence="16" key="1">
    <citation type="submission" date="2020-05" db="EMBL/GenBank/DDBJ databases">
        <authorList>
            <person name="Chiriac C."/>
            <person name="Salcher M."/>
            <person name="Ghai R."/>
            <person name="Kavagutti S V."/>
        </authorList>
    </citation>
    <scope>NUCLEOTIDE SEQUENCE</scope>
</reference>
<evidence type="ECO:0000256" key="5">
    <source>
        <dbReference type="ARBA" id="ARBA00013013"/>
    </source>
</evidence>
<comment type="similarity">
    <text evidence="3">Belongs to the isocitrate and isopropylmalate dehydrogenases family.</text>
</comment>
<evidence type="ECO:0000259" key="15">
    <source>
        <dbReference type="SMART" id="SM01329"/>
    </source>
</evidence>
<dbReference type="NCBIfam" id="NF005425">
    <property type="entry name" value="PRK07006.1"/>
    <property type="match status" value="1"/>
</dbReference>
<dbReference type="GO" id="GO:0051287">
    <property type="term" value="F:NAD binding"/>
    <property type="evidence" value="ECO:0007669"/>
    <property type="project" value="InterPro"/>
</dbReference>
<dbReference type="GO" id="GO:0006099">
    <property type="term" value="P:tricarboxylic acid cycle"/>
    <property type="evidence" value="ECO:0007669"/>
    <property type="project" value="UniProtKB-KW"/>
</dbReference>
<feature type="region of interest" description="Disordered" evidence="14">
    <location>
        <begin position="1"/>
        <end position="23"/>
    </location>
</feature>
<dbReference type="Gene3D" id="3.40.718.10">
    <property type="entry name" value="Isopropylmalate Dehydrogenase"/>
    <property type="match status" value="1"/>
</dbReference>
<evidence type="ECO:0000256" key="8">
    <source>
        <dbReference type="ARBA" id="ARBA00022723"/>
    </source>
</evidence>
<keyword evidence="12" id="KW-0464">Manganese</keyword>
<evidence type="ECO:0000256" key="6">
    <source>
        <dbReference type="ARBA" id="ARBA00022435"/>
    </source>
</evidence>
<comment type="subunit">
    <text evidence="4">Homodimer.</text>
</comment>
<accession>A0A6J6QEY6</accession>
<gene>
    <name evidence="16" type="ORF">UFOPK2399_01783</name>
</gene>
<keyword evidence="10" id="KW-0521">NADP</keyword>
<comment type="cofactor">
    <cofactor evidence="1">
        <name>Mn(2+)</name>
        <dbReference type="ChEBI" id="CHEBI:29035"/>
    </cofactor>
</comment>
<dbReference type="SUPFAM" id="SSF53659">
    <property type="entry name" value="Isocitrate/Isopropylmalate dehydrogenase-like"/>
    <property type="match status" value="1"/>
</dbReference>